<dbReference type="AlphaFoldDB" id="A0A6L5XFT6"/>
<feature type="compositionally biased region" description="Basic and acidic residues" evidence="4">
    <location>
        <begin position="1090"/>
        <end position="1234"/>
    </location>
</feature>
<evidence type="ECO:0000313" key="7">
    <source>
        <dbReference type="Proteomes" id="UP000483362"/>
    </source>
</evidence>
<feature type="region of interest" description="Disordered" evidence="4">
    <location>
        <begin position="503"/>
        <end position="554"/>
    </location>
</feature>
<dbReference type="SMART" id="SM00028">
    <property type="entry name" value="TPR"/>
    <property type="match status" value="3"/>
</dbReference>
<dbReference type="Proteomes" id="UP000483362">
    <property type="component" value="Unassembled WGS sequence"/>
</dbReference>
<proteinExistence type="predicted"/>
<organism evidence="6 7">
    <name type="scientific">Sodaliphilus pleomorphus</name>
    <dbReference type="NCBI Taxonomy" id="2606626"/>
    <lineage>
        <taxon>Bacteria</taxon>
        <taxon>Pseudomonadati</taxon>
        <taxon>Bacteroidota</taxon>
        <taxon>Bacteroidia</taxon>
        <taxon>Bacteroidales</taxon>
        <taxon>Muribaculaceae</taxon>
        <taxon>Sodaliphilus</taxon>
    </lineage>
</organism>
<dbReference type="PROSITE" id="PS50005">
    <property type="entry name" value="TPR"/>
    <property type="match status" value="1"/>
</dbReference>
<dbReference type="RefSeq" id="WP_154327517.1">
    <property type="nucleotide sequence ID" value="NZ_CP045696.1"/>
</dbReference>
<dbReference type="InterPro" id="IPR051483">
    <property type="entry name" value="MAP7_domain-containing"/>
</dbReference>
<keyword evidence="7" id="KW-1185">Reference proteome</keyword>
<dbReference type="InterPro" id="IPR019734">
    <property type="entry name" value="TPR_rpt"/>
</dbReference>
<dbReference type="PANTHER" id="PTHR15073">
    <property type="entry name" value="MICROTUBULE-ASSOCIATED PROTEIN"/>
    <property type="match status" value="1"/>
</dbReference>
<dbReference type="CDD" id="cd06503">
    <property type="entry name" value="ATP-synt_Fo_b"/>
    <property type="match status" value="1"/>
</dbReference>
<evidence type="ECO:0000256" key="3">
    <source>
        <dbReference type="SAM" id="Coils"/>
    </source>
</evidence>
<dbReference type="InterPro" id="IPR011990">
    <property type="entry name" value="TPR-like_helical_dom_sf"/>
</dbReference>
<dbReference type="EMBL" id="VULT01000019">
    <property type="protein sequence ID" value="MSS18350.1"/>
    <property type="molecule type" value="Genomic_DNA"/>
</dbReference>
<evidence type="ECO:0000256" key="2">
    <source>
        <dbReference type="PROSITE-ProRule" id="PRU00339"/>
    </source>
</evidence>
<evidence type="ECO:0000256" key="1">
    <source>
        <dbReference type="ARBA" id="ARBA00023054"/>
    </source>
</evidence>
<feature type="chain" id="PRO_5027075274" evidence="5">
    <location>
        <begin position="26"/>
        <end position="1234"/>
    </location>
</feature>
<keyword evidence="1 3" id="KW-0175">Coiled coil</keyword>
<dbReference type="GO" id="GO:0000226">
    <property type="term" value="P:microtubule cytoskeleton organization"/>
    <property type="evidence" value="ECO:0007669"/>
    <property type="project" value="TreeGrafter"/>
</dbReference>
<feature type="coiled-coil region" evidence="3">
    <location>
        <begin position="430"/>
        <end position="465"/>
    </location>
</feature>
<keyword evidence="2" id="KW-0802">TPR repeat</keyword>
<feature type="repeat" description="TPR" evidence="2">
    <location>
        <begin position="321"/>
        <end position="354"/>
    </location>
</feature>
<feature type="signal peptide" evidence="5">
    <location>
        <begin position="1"/>
        <end position="25"/>
    </location>
</feature>
<feature type="compositionally biased region" description="Polar residues" evidence="4">
    <location>
        <begin position="536"/>
        <end position="546"/>
    </location>
</feature>
<dbReference type="Pfam" id="PF13432">
    <property type="entry name" value="TPR_16"/>
    <property type="match status" value="2"/>
</dbReference>
<evidence type="ECO:0000256" key="5">
    <source>
        <dbReference type="SAM" id="SignalP"/>
    </source>
</evidence>
<feature type="region of interest" description="Disordered" evidence="4">
    <location>
        <begin position="1049"/>
        <end position="1234"/>
    </location>
</feature>
<evidence type="ECO:0000313" key="6">
    <source>
        <dbReference type="EMBL" id="MSS18350.1"/>
    </source>
</evidence>
<gene>
    <name evidence="6" type="ORF">FYJ29_11355</name>
</gene>
<reference evidence="6 7" key="1">
    <citation type="submission" date="2019-08" db="EMBL/GenBank/DDBJ databases">
        <title>In-depth cultivation of the pig gut microbiome towards novel bacterial diversity and tailored functional studies.</title>
        <authorList>
            <person name="Wylensek D."/>
            <person name="Hitch T.C.A."/>
            <person name="Clavel T."/>
        </authorList>
    </citation>
    <scope>NUCLEOTIDE SEQUENCE [LARGE SCALE GENOMIC DNA]</scope>
    <source>
        <strain evidence="6 7">Oil-RF-744-WCA-WT-10</strain>
    </source>
</reference>
<comment type="caution">
    <text evidence="6">The sequence shown here is derived from an EMBL/GenBank/DDBJ whole genome shotgun (WGS) entry which is preliminary data.</text>
</comment>
<feature type="region of interest" description="Disordered" evidence="4">
    <location>
        <begin position="947"/>
        <end position="1019"/>
    </location>
</feature>
<keyword evidence="5" id="KW-0732">Signal</keyword>
<accession>A0A6L5XFT6</accession>
<dbReference type="GO" id="GO:0015630">
    <property type="term" value="C:microtubule cytoskeleton"/>
    <property type="evidence" value="ECO:0007669"/>
    <property type="project" value="TreeGrafter"/>
</dbReference>
<protein>
    <submittedName>
        <fullName evidence="6">Tetratricopeptide repeat protein</fullName>
    </submittedName>
</protein>
<feature type="compositionally biased region" description="Low complexity" evidence="4">
    <location>
        <begin position="1061"/>
        <end position="1071"/>
    </location>
</feature>
<feature type="compositionally biased region" description="Low complexity" evidence="4">
    <location>
        <begin position="947"/>
        <end position="956"/>
    </location>
</feature>
<name>A0A6L5XFT6_9BACT</name>
<dbReference type="PROSITE" id="PS51257">
    <property type="entry name" value="PROKAR_LIPOPROTEIN"/>
    <property type="match status" value="1"/>
</dbReference>
<feature type="compositionally biased region" description="Basic and acidic residues" evidence="4">
    <location>
        <begin position="971"/>
        <end position="1014"/>
    </location>
</feature>
<dbReference type="Gene3D" id="1.25.40.10">
    <property type="entry name" value="Tetratricopeptide repeat domain"/>
    <property type="match status" value="4"/>
</dbReference>
<evidence type="ECO:0000256" key="4">
    <source>
        <dbReference type="SAM" id="MobiDB-lite"/>
    </source>
</evidence>
<sequence length="1234" mass="141888">MRKTRAYILWLAVAAVLLSACSAKKNTAGSRFWQAFNTRYNVYYNGMTNYNEQIKLLENNYQDDYSQRLFIHPAEAYQHPKSPQPSGSFDRTIQKMEKAISLHSIKKKPKKKAGKQNDPKYKEWMKRDEYNPFLHNAWYMLAKAEYMKGDFLSSSATFHYIARHFTWKPELQLECNLWEALSYCAMGWTTEADNVLAHVHIDKIDDKRLLALANLAFADYYIQDKKYAQAIPHLSAALHGQHGGQKVRLNFLLGQLYEETGQNQLAYQAYKRAGSSMGSTYRTKFNARIKQSAVFQGKDIKSEVKSLKAMTRYDRNKEYLDQIYYAIGNLYLSRGDTARAVENYVTAAKKSTRNGIDKAISQLRLGGIYFAQRKYDLAQPCYSEAVSQINEEYPNYKEIKKRSDVLDELSVYSGNVTLQDSLLKLSKLPLADQKKVIKKIIDELKKKEKEEAENAKREEYLAQQNAAGRTSTNKGASAAPTQYTLNTDKSWYFYNTAAKNQGKTTFQQQWGNRKLEDNWRRRNKNTFSLEGDNEENTAASADTTQGGAPGDTAKVDKEKLKREEDPHYEEYYLKQIPSTPEQVATANDVIQEGLYNMGLILKDKLEDYDASAYEFKQLLDRYPDNTYRLDVYYNLYLLYMRQNMTAQAETYRQLILSDFKDSKYGMALEDPNYIDNLKNMGKVQEQMYAEAYRNYLSNNNAAVHEAYAEMMRKYPLSKLMPKFMFIDALAYVTQRNSEKFKSTLKELLERYPETDITPTASGMLKELNAGRKLAGAGGGNMRGMDWSSFKLGNDSTGKAGEKAAFKPLTETRGKAQLFVLAFDNDSVSSNQLLYEVARHNFKTYKIKDYDLEPMTFGSMGLLVVKGFANYQELLQYRSTLEADKGLQLPREVHQVLISEDNFNLLVNEGRTFADYFQYLEEQNDKKQADRIPATAVDDDSIATAAAAAGKPALEPAQPVKSVRPAKVAPAKPEKLSKKEAARRAKAEKARQEAERKARIERERLEQKHRADSIAKSKLPTVIPDNPDLVIDDGTVPDSVIEEQYQYPHREIETQQPHIEGVDTAVVDTAVDMQQPATTTRPEAEPALNKKAAEPQDDTRRLLKQKSDEVKQQEREQKAAEKERQRQAEREAKAREKTAKAEQKAREEAEKNARKQKEEALKQAQKQKEEARKQKEQERKAQIKAKQEAQKQKARERKERQKQREAERKAYQKKKQEEAKARKKAAEERRKARER</sequence>
<dbReference type="SUPFAM" id="SSF48452">
    <property type="entry name" value="TPR-like"/>
    <property type="match status" value="1"/>
</dbReference>
<dbReference type="PANTHER" id="PTHR15073:SF1">
    <property type="entry name" value="RETICULOCYTE-BINDING PROTEIN HOMOLOG 2A"/>
    <property type="match status" value="1"/>
</dbReference>